<name>A0A842HUI4_9SPHN</name>
<reference evidence="1 2" key="1">
    <citation type="submission" date="2020-08" db="EMBL/GenBank/DDBJ databases">
        <title>Draft genome sequence of Parasphingopyxis sp. GrpM-11.</title>
        <authorList>
            <person name="Oh J."/>
            <person name="Roh D.-H."/>
        </authorList>
    </citation>
    <scope>NUCLEOTIDE SEQUENCE [LARGE SCALE GENOMIC DNA]</scope>
    <source>
        <strain evidence="1 2">GrpM-11</strain>
    </source>
</reference>
<proteinExistence type="predicted"/>
<keyword evidence="2" id="KW-1185">Reference proteome</keyword>
<protein>
    <submittedName>
        <fullName evidence="1">Putative addiction module antidote protein</fullName>
    </submittedName>
</protein>
<comment type="caution">
    <text evidence="1">The sequence shown here is derived from an EMBL/GenBank/DDBJ whole genome shotgun (WGS) entry which is preliminary data.</text>
</comment>
<dbReference type="InterPro" id="IPR014057">
    <property type="entry name" value="HI1420"/>
</dbReference>
<organism evidence="1 2">
    <name type="scientific">Parasphingopyxis marina</name>
    <dbReference type="NCBI Taxonomy" id="2761622"/>
    <lineage>
        <taxon>Bacteria</taxon>
        <taxon>Pseudomonadati</taxon>
        <taxon>Pseudomonadota</taxon>
        <taxon>Alphaproteobacteria</taxon>
        <taxon>Sphingomonadales</taxon>
        <taxon>Sphingomonadaceae</taxon>
        <taxon>Parasphingopyxis</taxon>
    </lineage>
</organism>
<gene>
    <name evidence="1" type="ORF">H6P80_03065</name>
</gene>
<dbReference type="PANTHER" id="PTHR40275:SF1">
    <property type="entry name" value="SSL7038 PROTEIN"/>
    <property type="match status" value="1"/>
</dbReference>
<accession>A0A842HUI4</accession>
<evidence type="ECO:0000313" key="1">
    <source>
        <dbReference type="EMBL" id="MBC2776595.1"/>
    </source>
</evidence>
<dbReference type="SUPFAM" id="SSF47413">
    <property type="entry name" value="lambda repressor-like DNA-binding domains"/>
    <property type="match status" value="1"/>
</dbReference>
<dbReference type="EMBL" id="JACJVJ010000001">
    <property type="protein sequence ID" value="MBC2776595.1"/>
    <property type="molecule type" value="Genomic_DNA"/>
</dbReference>
<dbReference type="InterPro" id="IPR010982">
    <property type="entry name" value="Lambda_DNA-bd_dom_sf"/>
</dbReference>
<dbReference type="Proteomes" id="UP000564378">
    <property type="component" value="Unassembled WGS sequence"/>
</dbReference>
<dbReference type="Pfam" id="PF21716">
    <property type="entry name" value="dnstrm_HI1420"/>
    <property type="match status" value="1"/>
</dbReference>
<evidence type="ECO:0000313" key="2">
    <source>
        <dbReference type="Proteomes" id="UP000564378"/>
    </source>
</evidence>
<dbReference type="PANTHER" id="PTHR40275">
    <property type="entry name" value="SSL7038 PROTEIN"/>
    <property type="match status" value="1"/>
</dbReference>
<sequence>MPLATKPFDAARYLDGPEDYAELLDDALATGHRGYIAAALGTIARAYGVDRLAADTGLNRATLYAAFRDDGNPTLDTVLRVLAQVKVGLGAKRAA</sequence>
<dbReference type="RefSeq" id="WP_185799866.1">
    <property type="nucleotide sequence ID" value="NZ_JACJVJ010000001.1"/>
</dbReference>
<dbReference type="GO" id="GO:0003677">
    <property type="term" value="F:DNA binding"/>
    <property type="evidence" value="ECO:0007669"/>
    <property type="project" value="InterPro"/>
</dbReference>
<dbReference type="AlphaFoldDB" id="A0A842HUI4"/>
<dbReference type="NCBIfam" id="TIGR02684">
    <property type="entry name" value="dnstrm_HI1420"/>
    <property type="match status" value="1"/>
</dbReference>